<comment type="caution">
    <text evidence="5">The sequence shown here is derived from an EMBL/GenBank/DDBJ whole genome shotgun (WGS) entry which is preliminary data.</text>
</comment>
<dbReference type="NCBIfam" id="TIGR01414">
    <property type="entry name" value="autotrans_barl"/>
    <property type="match status" value="1"/>
</dbReference>
<sequence>MRPMNRCYRVLWNSATGTWVVTCDLARARGKRGGGPRPRALAVLLGAALLSAGGHAAAQQRSHWDGDGAGNAGNGQVDGGSGTWSATSTNWTGADGASNGARSPLPGVPVFQGAGGTVAVDNGQGAIDVAGMSFNADGYRLQGGSIGLADPQSLFRVGGGYTATLATALTGSGGLVKADAGTLALTGANSYTGGTTIQQGTVAIGGAVGANGQSSAFGSGLVRMAGGTALHYDVSGGFVNYRLNNALALDGNIQVRALGGNGGGVTFTGPVSLGDGRRSIDAGNGRIAFNGVVSGNGGLDIVGGTVEFGGQTAMDNTYTGSVTVHSGAVGDFRRAGSVVVTGDLLVRSGGEAIADTLYATPGPFFHSPLSRIFGANSTVTIEAGGQLTIGTGGPVIPNLRGDGLVVLNDRRPIAGAGFVVESGDFAGSIVGRGGVVKRGAGTLILRGRNTYSSSFFNDDLRIEEGTVLVEGSVSSGVLARGAGSVIGGNGRVGNLSVAGGAAVAPGSGPGSIGTLTVDLRLGFAPEGRYIVDIDASGRSDLLNLGYLATLDGTLQVEKAANQRYRPGTRYTILTAVAGVSGQFHTLIQNSPFINLALSYDPKNVYLDVLRSAIAFPDVGTTANQIATATATEALGEGHAVYDTVLGLDEAQARDAFEQLSGEVHASLQSALLDDSRFVRDAYNARLRDPAGEGRVLWAQAYGSWGGYDGDGNARGVDRSLGGVLLGADTELDGGWRLGLGGGAGRTQLSTPQRHARADADSYHLGAYAGWRNGGFGLRFGAAYSRHDVDSDRRVQFPDYADRLGARYDASTAQVYAEAGYAFERGALTLEPYLNTAWVRVRNEDYAEHGGDAALRVRSGDAEAGYATLGLRLGTHLGPQHAPLHFRAGLGWRHAFGDGAARTVMAYASGSPDFAVQGVPLAGDAAVLEAGIAGPLGDRVTLGVGYQGLIGDGLDDHGLRGELSWRF</sequence>
<dbReference type="InterPro" id="IPR005546">
    <property type="entry name" value="Autotransporte_beta"/>
</dbReference>
<dbReference type="Proteomes" id="UP000264492">
    <property type="component" value="Unassembled WGS sequence"/>
</dbReference>
<dbReference type="NCBIfam" id="TIGR02601">
    <property type="entry name" value="autotrns_rpt"/>
    <property type="match status" value="2"/>
</dbReference>
<proteinExistence type="predicted"/>
<dbReference type="InterPro" id="IPR051551">
    <property type="entry name" value="Autotransporter_adhesion"/>
</dbReference>
<dbReference type="InterPro" id="IPR011050">
    <property type="entry name" value="Pectin_lyase_fold/virulence"/>
</dbReference>
<organism evidence="5 6">
    <name type="scientific">Lysobacter silvisoli</name>
    <dbReference type="NCBI Taxonomy" id="2293254"/>
    <lineage>
        <taxon>Bacteria</taxon>
        <taxon>Pseudomonadati</taxon>
        <taxon>Pseudomonadota</taxon>
        <taxon>Gammaproteobacteria</taxon>
        <taxon>Lysobacterales</taxon>
        <taxon>Lysobacteraceae</taxon>
        <taxon>Lysobacter</taxon>
    </lineage>
</organism>
<reference evidence="5 6" key="1">
    <citation type="submission" date="2018-08" db="EMBL/GenBank/DDBJ databases">
        <title>Lysobacter sp. zong2l5, whole genome shotgun sequence.</title>
        <authorList>
            <person name="Zhang X."/>
            <person name="Feng G."/>
            <person name="Zhu H."/>
        </authorList>
    </citation>
    <scope>NUCLEOTIDE SEQUENCE [LARGE SCALE GENOMIC DNA]</scope>
    <source>
        <strain evidence="6">zong2l5</strain>
    </source>
</reference>
<keyword evidence="6" id="KW-1185">Reference proteome</keyword>
<dbReference type="Pfam" id="PF12951">
    <property type="entry name" value="PATR"/>
    <property type="match status" value="2"/>
</dbReference>
<dbReference type="Gene3D" id="2.40.128.130">
    <property type="entry name" value="Autotransporter beta-domain"/>
    <property type="match status" value="1"/>
</dbReference>
<dbReference type="SUPFAM" id="SSF51126">
    <property type="entry name" value="Pectin lyase-like"/>
    <property type="match status" value="2"/>
</dbReference>
<feature type="region of interest" description="Disordered" evidence="3">
    <location>
        <begin position="58"/>
        <end position="104"/>
    </location>
</feature>
<accession>A0A371JYC2</accession>
<dbReference type="Pfam" id="PF13018">
    <property type="entry name" value="ESPR"/>
    <property type="match status" value="1"/>
</dbReference>
<evidence type="ECO:0000256" key="1">
    <source>
        <dbReference type="ARBA" id="ARBA00022729"/>
    </source>
</evidence>
<protein>
    <submittedName>
        <fullName evidence="5">Autotransporter domain-containing protein</fullName>
    </submittedName>
</protein>
<dbReference type="Pfam" id="PF03797">
    <property type="entry name" value="Autotransporter"/>
    <property type="match status" value="1"/>
</dbReference>
<dbReference type="PANTHER" id="PTHR35037">
    <property type="entry name" value="C-TERMINAL REGION OF AIDA-LIKE PROTEIN"/>
    <property type="match status" value="1"/>
</dbReference>
<dbReference type="SMART" id="SM00869">
    <property type="entry name" value="Autotransporter"/>
    <property type="match status" value="1"/>
</dbReference>
<dbReference type="GO" id="GO:0019867">
    <property type="term" value="C:outer membrane"/>
    <property type="evidence" value="ECO:0007669"/>
    <property type="project" value="InterPro"/>
</dbReference>
<feature type="compositionally biased region" description="Gly residues" evidence="3">
    <location>
        <begin position="67"/>
        <end position="82"/>
    </location>
</feature>
<evidence type="ECO:0000313" key="6">
    <source>
        <dbReference type="Proteomes" id="UP000264492"/>
    </source>
</evidence>
<feature type="compositionally biased region" description="Polar residues" evidence="3">
    <location>
        <begin position="83"/>
        <end position="92"/>
    </location>
</feature>
<keyword evidence="2" id="KW-0843">Virulence</keyword>
<gene>
    <name evidence="5" type="ORF">DX914_16455</name>
</gene>
<keyword evidence="1" id="KW-0732">Signal</keyword>
<dbReference type="InterPro" id="IPR013425">
    <property type="entry name" value="Autotrns_rpt"/>
</dbReference>
<dbReference type="EMBL" id="QTSU01000003">
    <property type="protein sequence ID" value="RDZ26577.1"/>
    <property type="molecule type" value="Genomic_DNA"/>
</dbReference>
<dbReference type="InterPro" id="IPR006315">
    <property type="entry name" value="OM_autotransptr_brl_dom"/>
</dbReference>
<dbReference type="PROSITE" id="PS51208">
    <property type="entry name" value="AUTOTRANSPORTER"/>
    <property type="match status" value="1"/>
</dbReference>
<evidence type="ECO:0000313" key="5">
    <source>
        <dbReference type="EMBL" id="RDZ26577.1"/>
    </source>
</evidence>
<dbReference type="InterPro" id="IPR024973">
    <property type="entry name" value="ESPR"/>
</dbReference>
<evidence type="ECO:0000259" key="4">
    <source>
        <dbReference type="PROSITE" id="PS51208"/>
    </source>
</evidence>
<dbReference type="InterPro" id="IPR036709">
    <property type="entry name" value="Autotransporte_beta_dom_sf"/>
</dbReference>
<dbReference type="SUPFAM" id="SSF103515">
    <property type="entry name" value="Autotransporter"/>
    <property type="match status" value="1"/>
</dbReference>
<dbReference type="PANTHER" id="PTHR35037:SF3">
    <property type="entry name" value="C-TERMINAL REGION OF AIDA-LIKE PROTEIN"/>
    <property type="match status" value="1"/>
</dbReference>
<name>A0A371JYC2_9GAMM</name>
<evidence type="ECO:0000256" key="2">
    <source>
        <dbReference type="ARBA" id="ARBA00023026"/>
    </source>
</evidence>
<feature type="domain" description="Autotransporter" evidence="4">
    <location>
        <begin position="689"/>
        <end position="966"/>
    </location>
</feature>
<evidence type="ECO:0000256" key="3">
    <source>
        <dbReference type="SAM" id="MobiDB-lite"/>
    </source>
</evidence>
<dbReference type="AlphaFoldDB" id="A0A371JYC2"/>